<keyword evidence="4" id="KW-1185">Reference proteome</keyword>
<dbReference type="Proteomes" id="UP001432027">
    <property type="component" value="Unassembled WGS sequence"/>
</dbReference>
<feature type="chain" id="PRO_5043820400" description="G protein-coupled receptor" evidence="2">
    <location>
        <begin position="29"/>
        <end position="105"/>
    </location>
</feature>
<comment type="caution">
    <text evidence="3">The sequence shown here is derived from an EMBL/GenBank/DDBJ whole genome shotgun (WGS) entry which is preliminary data.</text>
</comment>
<evidence type="ECO:0000256" key="1">
    <source>
        <dbReference type="SAM" id="Phobius"/>
    </source>
</evidence>
<keyword evidence="1" id="KW-0812">Transmembrane</keyword>
<evidence type="ECO:0000313" key="3">
    <source>
        <dbReference type="EMBL" id="GMS90683.1"/>
    </source>
</evidence>
<feature type="transmembrane region" description="Helical" evidence="1">
    <location>
        <begin position="73"/>
        <end position="101"/>
    </location>
</feature>
<dbReference type="AlphaFoldDB" id="A0AAV5T993"/>
<evidence type="ECO:0008006" key="5">
    <source>
        <dbReference type="Google" id="ProtNLM"/>
    </source>
</evidence>
<dbReference type="EMBL" id="BTSX01000003">
    <property type="protein sequence ID" value="GMS90683.1"/>
    <property type="molecule type" value="Genomic_DNA"/>
</dbReference>
<keyword evidence="1" id="KW-1133">Transmembrane helix</keyword>
<keyword evidence="1" id="KW-0472">Membrane</keyword>
<protein>
    <recommendedName>
        <fullName evidence="5">G protein-coupled receptor</fullName>
    </recommendedName>
</protein>
<accession>A0AAV5T993</accession>
<name>A0AAV5T993_9BILA</name>
<organism evidence="3 4">
    <name type="scientific">Pristionchus entomophagus</name>
    <dbReference type="NCBI Taxonomy" id="358040"/>
    <lineage>
        <taxon>Eukaryota</taxon>
        <taxon>Metazoa</taxon>
        <taxon>Ecdysozoa</taxon>
        <taxon>Nematoda</taxon>
        <taxon>Chromadorea</taxon>
        <taxon>Rhabditida</taxon>
        <taxon>Rhabditina</taxon>
        <taxon>Diplogasteromorpha</taxon>
        <taxon>Diplogasteroidea</taxon>
        <taxon>Neodiplogasteridae</taxon>
        <taxon>Pristionchus</taxon>
    </lineage>
</organism>
<proteinExistence type="predicted"/>
<feature type="non-terminal residue" evidence="3">
    <location>
        <position position="105"/>
    </location>
</feature>
<evidence type="ECO:0000313" key="4">
    <source>
        <dbReference type="Proteomes" id="UP001432027"/>
    </source>
</evidence>
<feature type="signal peptide" evidence="2">
    <location>
        <begin position="1"/>
        <end position="28"/>
    </location>
</feature>
<feature type="non-terminal residue" evidence="3">
    <location>
        <position position="1"/>
    </location>
</feature>
<evidence type="ECO:0000256" key="2">
    <source>
        <dbReference type="SAM" id="SignalP"/>
    </source>
</evidence>
<keyword evidence="2" id="KW-0732">Signal</keyword>
<reference evidence="3" key="1">
    <citation type="submission" date="2023-10" db="EMBL/GenBank/DDBJ databases">
        <title>Genome assembly of Pristionchus species.</title>
        <authorList>
            <person name="Yoshida K."/>
            <person name="Sommer R.J."/>
        </authorList>
    </citation>
    <scope>NUCLEOTIDE SEQUENCE</scope>
    <source>
        <strain evidence="3">RS0144</strain>
    </source>
</reference>
<sequence length="105" mass="12134">KFIAHRSLSVLLQCHLFWTIMLCLTTLADHARMAYKLYRMSVDGKVRGDEVNSEELSIIKVPNRGKHQNDTNNAAGCLVCMSLHIVNVFYLQGITMPFFFLRQFR</sequence>
<gene>
    <name evidence="3" type="ORF">PENTCL1PPCAC_12858</name>
</gene>